<keyword evidence="1" id="KW-0812">Transmembrane</keyword>
<evidence type="ECO:0000313" key="3">
    <source>
        <dbReference type="EMBL" id="KGE73669.1"/>
    </source>
</evidence>
<dbReference type="STRING" id="1480694.DC28_01545"/>
<evidence type="ECO:0000256" key="1">
    <source>
        <dbReference type="SAM" id="Phobius"/>
    </source>
</evidence>
<keyword evidence="1" id="KW-1133">Transmembrane helix</keyword>
<evidence type="ECO:0000256" key="2">
    <source>
        <dbReference type="SAM" id="SignalP"/>
    </source>
</evidence>
<feature type="transmembrane region" description="Helical" evidence="1">
    <location>
        <begin position="101"/>
        <end position="120"/>
    </location>
</feature>
<organism evidence="3 4">
    <name type="scientific">Spirochaeta lutea</name>
    <dbReference type="NCBI Taxonomy" id="1480694"/>
    <lineage>
        <taxon>Bacteria</taxon>
        <taxon>Pseudomonadati</taxon>
        <taxon>Spirochaetota</taxon>
        <taxon>Spirochaetia</taxon>
        <taxon>Spirochaetales</taxon>
        <taxon>Spirochaetaceae</taxon>
        <taxon>Spirochaeta</taxon>
    </lineage>
</organism>
<dbReference type="Proteomes" id="UP000029692">
    <property type="component" value="Unassembled WGS sequence"/>
</dbReference>
<comment type="caution">
    <text evidence="3">The sequence shown here is derived from an EMBL/GenBank/DDBJ whole genome shotgun (WGS) entry which is preliminary data.</text>
</comment>
<dbReference type="AlphaFoldDB" id="A0A098R0Z3"/>
<keyword evidence="1" id="KW-0472">Membrane</keyword>
<name>A0A098R0Z3_9SPIO</name>
<keyword evidence="4" id="KW-1185">Reference proteome</keyword>
<feature type="transmembrane region" description="Helical" evidence="1">
    <location>
        <begin position="47"/>
        <end position="68"/>
    </location>
</feature>
<keyword evidence="2" id="KW-0732">Signal</keyword>
<sequence length="158" mass="16563">MHKLVSVLLSLLLALAVPAAALAQSTDPAPEQPQAKPEPIRDTINPLGPMMYFIGVGSTIIGGTLGAFSIADYGAYQNALEQGDSEAIQQGYYDSYQSKGIMSLSFMGAGLGFVILAGLLTSPYDAIPVEPDGSIQVTQGLDLQIQPSYLGVSFRPGK</sequence>
<feature type="chain" id="PRO_5001938731" evidence="2">
    <location>
        <begin position="24"/>
        <end position="158"/>
    </location>
</feature>
<feature type="signal peptide" evidence="2">
    <location>
        <begin position="1"/>
        <end position="23"/>
    </location>
</feature>
<proteinExistence type="predicted"/>
<reference evidence="3 4" key="1">
    <citation type="submission" date="2014-05" db="EMBL/GenBank/DDBJ databases">
        <title>De novo Genome Sequence of Spirocheata sp.</title>
        <authorList>
            <person name="Shivani Y."/>
            <person name="Subhash Y."/>
            <person name="Tushar L."/>
            <person name="Sasikala C."/>
            <person name="Ramana C.V."/>
        </authorList>
    </citation>
    <scope>NUCLEOTIDE SEQUENCE [LARGE SCALE GENOMIC DNA]</scope>
    <source>
        <strain evidence="3 4">JC230</strain>
    </source>
</reference>
<evidence type="ECO:0000313" key="4">
    <source>
        <dbReference type="Proteomes" id="UP000029692"/>
    </source>
</evidence>
<dbReference type="EMBL" id="JNUP01000004">
    <property type="protein sequence ID" value="KGE73669.1"/>
    <property type="molecule type" value="Genomic_DNA"/>
</dbReference>
<gene>
    <name evidence="3" type="ORF">DC28_01545</name>
</gene>
<accession>A0A098R0Z3</accession>
<protein>
    <submittedName>
        <fullName evidence="3">Uncharacterized protein</fullName>
    </submittedName>
</protein>